<reference evidence="1" key="1">
    <citation type="journal article" date="2021" name="Environ. Microbiol.">
        <title>New insights into the diversity and evolution of the archaeal mobilome from three complete genomes of Saccharolobus shibatae.</title>
        <authorList>
            <person name="Medvedeva S."/>
            <person name="Brandt D."/>
            <person name="Cvirkaite-Krupovic V."/>
            <person name="Liu Y."/>
            <person name="Severinov K."/>
            <person name="Ishino S."/>
            <person name="Ishino Y."/>
            <person name="Prangishvili D."/>
            <person name="Kalinowski J."/>
            <person name="Krupovic M."/>
        </authorList>
    </citation>
    <scope>NUCLEOTIDE SEQUENCE</scope>
    <source>
        <strain evidence="1">B12</strain>
    </source>
</reference>
<evidence type="ECO:0000313" key="1">
    <source>
        <dbReference type="EMBL" id="QXJ27325.1"/>
    </source>
</evidence>
<dbReference type="KEGG" id="sshi:J5U23_00190"/>
<dbReference type="Proteomes" id="UP000694018">
    <property type="component" value="Chromosome"/>
</dbReference>
<sequence length="32" mass="3576">MLPVMKLPNSFTDNDSANYAAALKANQNYLIF</sequence>
<accession>A0A8F5BLF3</accession>
<organism evidence="1 2">
    <name type="scientific">Saccharolobus shibatae (strain ATCC 51178 / DSM 5389 / JCM 8931 / NBRC 15437 / B12)</name>
    <name type="common">Sulfolobus shibatae</name>
    <dbReference type="NCBI Taxonomy" id="523848"/>
    <lineage>
        <taxon>Archaea</taxon>
        <taxon>Thermoproteota</taxon>
        <taxon>Thermoprotei</taxon>
        <taxon>Sulfolobales</taxon>
        <taxon>Sulfolobaceae</taxon>
        <taxon>Saccharolobus</taxon>
    </lineage>
</organism>
<dbReference type="AlphaFoldDB" id="A0A8F5BLF3"/>
<evidence type="ECO:0000313" key="2">
    <source>
        <dbReference type="Proteomes" id="UP000694018"/>
    </source>
</evidence>
<protein>
    <submittedName>
        <fullName evidence="1">Uncharacterized protein</fullName>
    </submittedName>
</protein>
<dbReference type="EMBL" id="CP077717">
    <property type="protein sequence ID" value="QXJ27325.1"/>
    <property type="molecule type" value="Genomic_DNA"/>
</dbReference>
<name>A0A8F5BLF3_SACSH</name>
<proteinExistence type="predicted"/>
<gene>
    <name evidence="1" type="ORF">J5U23_00190</name>
</gene>